<proteinExistence type="predicted"/>
<dbReference type="AlphaFoldDB" id="A0A9E2KCQ5"/>
<dbReference type="InterPro" id="IPR019896">
    <property type="entry name" value="Polysacch_pyruvyl_Trfase_CsaB"/>
</dbReference>
<keyword evidence="2" id="KW-0808">Transferase</keyword>
<organism evidence="2 3">
    <name type="scientific">Candidatus Cellulosilyticum pullistercoris</name>
    <dbReference type="NCBI Taxonomy" id="2838521"/>
    <lineage>
        <taxon>Bacteria</taxon>
        <taxon>Bacillati</taxon>
        <taxon>Bacillota</taxon>
        <taxon>Clostridia</taxon>
        <taxon>Lachnospirales</taxon>
        <taxon>Cellulosilyticaceae</taxon>
        <taxon>Cellulosilyticum</taxon>
    </lineage>
</organism>
<dbReference type="NCBIfam" id="TIGR03609">
    <property type="entry name" value="S_layer_CsaB"/>
    <property type="match status" value="1"/>
</dbReference>
<protein>
    <submittedName>
        <fullName evidence="2">Polysaccharide pyruvyl transferase CsaB</fullName>
    </submittedName>
</protein>
<evidence type="ECO:0000313" key="2">
    <source>
        <dbReference type="EMBL" id="MBU3804524.1"/>
    </source>
</evidence>
<dbReference type="PANTHER" id="PTHR36836:SF1">
    <property type="entry name" value="COLANIC ACID BIOSYNTHESIS PROTEIN WCAK"/>
    <property type="match status" value="1"/>
</dbReference>
<accession>A0A9E2KCQ5</accession>
<gene>
    <name evidence="2" type="primary">csaB</name>
    <name evidence="2" type="ORF">H9872_07190</name>
</gene>
<feature type="domain" description="Polysaccharide pyruvyl transferase" evidence="1">
    <location>
        <begin position="17"/>
        <end position="306"/>
    </location>
</feature>
<sequence length="373" mass="42287">MSNTNKIVLSGYYGFDNIGDEAVLYSIISVLRKEIKDIEITVLSNNPDKTKALYGVNSINRWDMKAVVKTIKESDMLISGGGSLLQDVTSGKTVPYYLAIVKIAQFYKKKVVFYSQGIGPVNKTYSRWMIKKVVNKVDGIFVRDSASKKLLEEIGVKKTIGEALDPVLGIELPEEKEASKSDKVVGIYIRPWKDEAHDKNLKDSLVPGLIYLLEKGYKLCFIPMHYEQDLEIAKEIAKEVKEVAKTNEKIDKENLEANIKVVDKMLSIKEVLVYTASFDLVIGMRLHSLIMAAASKVPVMALSYDPKVTEFMKEIEVSHCLDTVSLNQEGFMKELKTVEASKEEQRSHLEEILKIKKERIYLPVWRIKELLGR</sequence>
<dbReference type="Proteomes" id="UP000824229">
    <property type="component" value="Unassembled WGS sequence"/>
</dbReference>
<evidence type="ECO:0000259" key="1">
    <source>
        <dbReference type="Pfam" id="PF04230"/>
    </source>
</evidence>
<dbReference type="GO" id="GO:0016740">
    <property type="term" value="F:transferase activity"/>
    <property type="evidence" value="ECO:0007669"/>
    <property type="project" value="UniProtKB-KW"/>
</dbReference>
<dbReference type="InterPro" id="IPR007345">
    <property type="entry name" value="Polysacch_pyruvyl_Trfase"/>
</dbReference>
<evidence type="ECO:0000313" key="3">
    <source>
        <dbReference type="Proteomes" id="UP000824229"/>
    </source>
</evidence>
<reference evidence="2" key="2">
    <citation type="submission" date="2021-04" db="EMBL/GenBank/DDBJ databases">
        <authorList>
            <person name="Gilroy R."/>
        </authorList>
    </citation>
    <scope>NUCLEOTIDE SEQUENCE</scope>
    <source>
        <strain evidence="2">B5-657</strain>
    </source>
</reference>
<comment type="caution">
    <text evidence="2">The sequence shown here is derived from an EMBL/GenBank/DDBJ whole genome shotgun (WGS) entry which is preliminary data.</text>
</comment>
<reference evidence="2" key="1">
    <citation type="journal article" date="2021" name="PeerJ">
        <title>Extensive microbial diversity within the chicken gut microbiome revealed by metagenomics and culture.</title>
        <authorList>
            <person name="Gilroy R."/>
            <person name="Ravi A."/>
            <person name="Getino M."/>
            <person name="Pursley I."/>
            <person name="Horton D.L."/>
            <person name="Alikhan N.F."/>
            <person name="Baker D."/>
            <person name="Gharbi K."/>
            <person name="Hall N."/>
            <person name="Watson M."/>
            <person name="Adriaenssens E.M."/>
            <person name="Foster-Nyarko E."/>
            <person name="Jarju S."/>
            <person name="Secka A."/>
            <person name="Antonio M."/>
            <person name="Oren A."/>
            <person name="Chaudhuri R.R."/>
            <person name="La Ragione R."/>
            <person name="Hildebrand F."/>
            <person name="Pallen M.J."/>
        </authorList>
    </citation>
    <scope>NUCLEOTIDE SEQUENCE</scope>
    <source>
        <strain evidence="2">B5-657</strain>
    </source>
</reference>
<dbReference type="PANTHER" id="PTHR36836">
    <property type="entry name" value="COLANIC ACID BIOSYNTHESIS PROTEIN WCAK"/>
    <property type="match status" value="1"/>
</dbReference>
<dbReference type="Pfam" id="PF04230">
    <property type="entry name" value="PS_pyruv_trans"/>
    <property type="match status" value="1"/>
</dbReference>
<dbReference type="EMBL" id="JAHLFQ010000162">
    <property type="protein sequence ID" value="MBU3804524.1"/>
    <property type="molecule type" value="Genomic_DNA"/>
</dbReference>
<name>A0A9E2KCQ5_9FIRM</name>